<dbReference type="Proteomes" id="UP001159363">
    <property type="component" value="Chromosome 2"/>
</dbReference>
<name>A0ABQ9ICV2_9NEOP</name>
<sequence>MKSVAYKTPVFSEEDLEAVLSNLAEKPLRLSCVEDFFFNISAVVAADQLVRHCSLMMAVATYCRNVGEEIVDAFCMFNSRVLCCIIEASQPLRTHFEISNRYVTSVSAVQVGFCPSQVLISSPSEFCRVSAWTIKVKEKKFDGLHSQRTIRSECPERVRDEGRVRLCCGLSGLLGRVGYHGRGDRHVARSVHYDRQEGVVGPERRRRHLGSRHQRCEQEGIGHKAYNQWRVVKCCKVSRCLLSAVHNGRTQQEPVTRVEPGDTECTAATHERATRHPLHTCCDDCTPSFSALLVKAMRQMVIEQEPTLELTHSDASKAQKRPRRPLASLHGEPGSIPSGVALGFLVDFLGDLPFPPHLHSGAAPHTSHFTLISPNDLNVKSIPNARMRKIAITVGRIPLMPGCTNIFPDPRANDPSSEPGSSEQFQCWDTEIGCAQAARSAYLISSLWAGPSRAASPPSSSTAIPAACTSCDTCSGCADTPLRLANCQSNTSSTPSCGRDTPASASRLHYASPHLPRTHAIRKYIPFTPSYYADALIGEQRPNVFLVSDAIFASGGGFTSVFLRILCSSFRLCTGSFAATVSPPRVPDGPTSHPNRVAGILNHVVNTHAILYERPVKFQCNACPHKTNNYDTEQELCNSHPPEDGFHVELGVQLEARNQQLHVHFQCACLPDHLPYVFVMQPSEQNPHAMFTNGEDKQYTAPSSLEQANYLTLYPYQLISHDSVCEIVGNLQGNSLALKGRCIHLRPRNSSRPMATSEADLVMKGTTSSSPSRLLNVMLKVSSLSKGSCHGLLNWSLHEALVPLGFVSEEIWAALNSEVLRPDEENLPTNDIIQYDSHLRKSGVTRPGIEPRIALMGGKQADRSATAAPPRLRDKQVVRVGLRICGLPALFC</sequence>
<reference evidence="2 3" key="1">
    <citation type="submission" date="2023-02" db="EMBL/GenBank/DDBJ databases">
        <title>LHISI_Scaffold_Assembly.</title>
        <authorList>
            <person name="Stuart O.P."/>
            <person name="Cleave R."/>
            <person name="Magrath M.J.L."/>
            <person name="Mikheyev A.S."/>
        </authorList>
    </citation>
    <scope>NUCLEOTIDE SEQUENCE [LARGE SCALE GENOMIC DNA]</scope>
    <source>
        <strain evidence="2">Daus_M_001</strain>
        <tissue evidence="2">Leg muscle</tissue>
    </source>
</reference>
<comment type="caution">
    <text evidence="2">The sequence shown here is derived from an EMBL/GenBank/DDBJ whole genome shotgun (WGS) entry which is preliminary data.</text>
</comment>
<accession>A0ABQ9ICV2</accession>
<dbReference type="EMBL" id="JARBHB010000002">
    <property type="protein sequence ID" value="KAJ8894069.1"/>
    <property type="molecule type" value="Genomic_DNA"/>
</dbReference>
<evidence type="ECO:0000313" key="2">
    <source>
        <dbReference type="EMBL" id="KAJ8894069.1"/>
    </source>
</evidence>
<gene>
    <name evidence="2" type="ORF">PR048_006679</name>
</gene>
<organism evidence="2 3">
    <name type="scientific">Dryococelus australis</name>
    <dbReference type="NCBI Taxonomy" id="614101"/>
    <lineage>
        <taxon>Eukaryota</taxon>
        <taxon>Metazoa</taxon>
        <taxon>Ecdysozoa</taxon>
        <taxon>Arthropoda</taxon>
        <taxon>Hexapoda</taxon>
        <taxon>Insecta</taxon>
        <taxon>Pterygota</taxon>
        <taxon>Neoptera</taxon>
        <taxon>Polyneoptera</taxon>
        <taxon>Phasmatodea</taxon>
        <taxon>Verophasmatodea</taxon>
        <taxon>Anareolatae</taxon>
        <taxon>Phasmatidae</taxon>
        <taxon>Eurycanthinae</taxon>
        <taxon>Dryococelus</taxon>
    </lineage>
</organism>
<protein>
    <submittedName>
        <fullName evidence="2">Uncharacterized protein</fullName>
    </submittedName>
</protein>
<keyword evidence="3" id="KW-1185">Reference proteome</keyword>
<evidence type="ECO:0000313" key="3">
    <source>
        <dbReference type="Proteomes" id="UP001159363"/>
    </source>
</evidence>
<proteinExistence type="predicted"/>
<feature type="region of interest" description="Disordered" evidence="1">
    <location>
        <begin position="310"/>
        <end position="332"/>
    </location>
</feature>
<evidence type="ECO:0000256" key="1">
    <source>
        <dbReference type="SAM" id="MobiDB-lite"/>
    </source>
</evidence>